<keyword evidence="4 5" id="KW-0472">Membrane</keyword>
<evidence type="ECO:0000256" key="2">
    <source>
        <dbReference type="ARBA" id="ARBA00022692"/>
    </source>
</evidence>
<evidence type="ECO:0000256" key="4">
    <source>
        <dbReference type="ARBA" id="ARBA00023136"/>
    </source>
</evidence>
<proteinExistence type="predicted"/>
<comment type="subcellular location">
    <subcellularLocation>
        <location evidence="1">Membrane</location>
        <topology evidence="1">Multi-pass membrane protein</topology>
    </subcellularLocation>
</comment>
<dbReference type="STRING" id="1314777.A0A164VEM2"/>
<dbReference type="GO" id="GO:0007189">
    <property type="term" value="P:adenylate cyclase-activating G protein-coupled receptor signaling pathway"/>
    <property type="evidence" value="ECO:0007669"/>
    <property type="project" value="TreeGrafter"/>
</dbReference>
<dbReference type="SUPFAM" id="SSF81321">
    <property type="entry name" value="Family A G protein-coupled receptor-like"/>
    <property type="match status" value="1"/>
</dbReference>
<feature type="transmembrane region" description="Helical" evidence="5">
    <location>
        <begin position="40"/>
        <end position="60"/>
    </location>
</feature>
<feature type="transmembrane region" description="Helical" evidence="5">
    <location>
        <begin position="151"/>
        <end position="176"/>
    </location>
</feature>
<dbReference type="Proteomes" id="UP000076722">
    <property type="component" value="Unassembled WGS sequence"/>
</dbReference>
<feature type="transmembrane region" description="Helical" evidence="5">
    <location>
        <begin position="301"/>
        <end position="322"/>
    </location>
</feature>
<feature type="transmembrane region" description="Helical" evidence="5">
    <location>
        <begin position="126"/>
        <end position="144"/>
    </location>
</feature>
<keyword evidence="2 5" id="KW-0812">Transmembrane</keyword>
<dbReference type="GO" id="GO:0004930">
    <property type="term" value="F:G protein-coupled receptor activity"/>
    <property type="evidence" value="ECO:0007669"/>
    <property type="project" value="TreeGrafter"/>
</dbReference>
<gene>
    <name evidence="6" type="ORF">SISNIDRAFT_465637</name>
</gene>
<name>A0A164VEM2_9AGAM</name>
<organism evidence="6 7">
    <name type="scientific">Sistotremastrum niveocremeum HHB9708</name>
    <dbReference type="NCBI Taxonomy" id="1314777"/>
    <lineage>
        <taxon>Eukaryota</taxon>
        <taxon>Fungi</taxon>
        <taxon>Dikarya</taxon>
        <taxon>Basidiomycota</taxon>
        <taxon>Agaricomycotina</taxon>
        <taxon>Agaricomycetes</taxon>
        <taxon>Sistotremastrales</taxon>
        <taxon>Sistotremastraceae</taxon>
        <taxon>Sertulicium</taxon>
        <taxon>Sertulicium niveocremeum</taxon>
    </lineage>
</organism>
<evidence type="ECO:0000313" key="7">
    <source>
        <dbReference type="Proteomes" id="UP000076722"/>
    </source>
</evidence>
<protein>
    <submittedName>
        <fullName evidence="6">Uncharacterized protein</fullName>
    </submittedName>
</protein>
<dbReference type="Gene3D" id="1.20.1070.10">
    <property type="entry name" value="Rhodopsin 7-helix transmembrane proteins"/>
    <property type="match status" value="1"/>
</dbReference>
<sequence length="332" mass="37192">MTFEKLAMRSASDDDTDSAEGCLLTLTPGQRIGLTISVEAALLSLFAVLLVLGYIGVAALRAHWRRRQGVRLITNPIDIYVISLICSDLMQALGGILNIRWVNDGAITCSRYCAAQGILENTGETASAMATIAIALNTFVVIGFRKQPTRLWVAILVAAAIWGFSLFFPIIAYLIFRHSPNPFLAPTPFPNRFWCWVGSHHTRERIGGEYVWLWIAALGSFVLYVPLFFILLRGAEANNRRWWQLIFLSNTDSKEATDDIRAASFKMLLFPFTYSALVVPLSVCRWILFHDHDNPSAVPSWATFAVISLFYLMGLVDVLLLINLRRDLYVIG</sequence>
<accession>A0A164VEM2</accession>
<dbReference type="EMBL" id="KV419405">
    <property type="protein sequence ID" value="KZS94089.1"/>
    <property type="molecule type" value="Genomic_DNA"/>
</dbReference>
<evidence type="ECO:0000256" key="1">
    <source>
        <dbReference type="ARBA" id="ARBA00004141"/>
    </source>
</evidence>
<evidence type="ECO:0000313" key="6">
    <source>
        <dbReference type="EMBL" id="KZS94089.1"/>
    </source>
</evidence>
<dbReference type="PANTHER" id="PTHR23112:SF37">
    <property type="entry name" value="G PROTEIN-COUPLED RECEPTOR GPR1"/>
    <property type="match status" value="1"/>
</dbReference>
<dbReference type="GO" id="GO:0005886">
    <property type="term" value="C:plasma membrane"/>
    <property type="evidence" value="ECO:0007669"/>
    <property type="project" value="TreeGrafter"/>
</dbReference>
<keyword evidence="7" id="KW-1185">Reference proteome</keyword>
<evidence type="ECO:0000256" key="5">
    <source>
        <dbReference type="SAM" id="Phobius"/>
    </source>
</evidence>
<evidence type="ECO:0000256" key="3">
    <source>
        <dbReference type="ARBA" id="ARBA00022989"/>
    </source>
</evidence>
<reference evidence="6 7" key="1">
    <citation type="journal article" date="2016" name="Mol. Biol. Evol.">
        <title>Comparative Genomics of Early-Diverging Mushroom-Forming Fungi Provides Insights into the Origins of Lignocellulose Decay Capabilities.</title>
        <authorList>
            <person name="Nagy L.G."/>
            <person name="Riley R."/>
            <person name="Tritt A."/>
            <person name="Adam C."/>
            <person name="Daum C."/>
            <person name="Floudas D."/>
            <person name="Sun H."/>
            <person name="Yadav J.S."/>
            <person name="Pangilinan J."/>
            <person name="Larsson K.H."/>
            <person name="Matsuura K."/>
            <person name="Barry K."/>
            <person name="Labutti K."/>
            <person name="Kuo R."/>
            <person name="Ohm R.A."/>
            <person name="Bhattacharya S.S."/>
            <person name="Shirouzu T."/>
            <person name="Yoshinaga Y."/>
            <person name="Martin F.M."/>
            <person name="Grigoriev I.V."/>
            <person name="Hibbett D.S."/>
        </authorList>
    </citation>
    <scope>NUCLEOTIDE SEQUENCE [LARGE SCALE GENOMIC DNA]</scope>
    <source>
        <strain evidence="6 7">HHB9708</strain>
    </source>
</reference>
<dbReference type="PANTHER" id="PTHR23112">
    <property type="entry name" value="G PROTEIN-COUPLED RECEPTOR 157-RELATED"/>
    <property type="match status" value="1"/>
</dbReference>
<keyword evidence="3 5" id="KW-1133">Transmembrane helix</keyword>
<feature type="transmembrane region" description="Helical" evidence="5">
    <location>
        <begin position="268"/>
        <end position="289"/>
    </location>
</feature>
<dbReference type="OrthoDB" id="100006at2759"/>
<dbReference type="AlphaFoldDB" id="A0A164VEM2"/>
<feature type="transmembrane region" description="Helical" evidence="5">
    <location>
        <begin position="211"/>
        <end position="232"/>
    </location>
</feature>
<feature type="transmembrane region" description="Helical" evidence="5">
    <location>
        <begin position="72"/>
        <end position="93"/>
    </location>
</feature>